<dbReference type="GO" id="GO:0005524">
    <property type="term" value="F:ATP binding"/>
    <property type="evidence" value="ECO:0007669"/>
    <property type="project" value="UniProtKB-UniRule"/>
</dbReference>
<evidence type="ECO:0000256" key="6">
    <source>
        <dbReference type="ARBA" id="ARBA00023196"/>
    </source>
</evidence>
<dbReference type="CDD" id="cd12152">
    <property type="entry name" value="F1-ATPase_delta"/>
    <property type="match status" value="1"/>
</dbReference>
<evidence type="ECO:0000256" key="8">
    <source>
        <dbReference type="HAMAP-Rule" id="MF_00530"/>
    </source>
</evidence>
<keyword evidence="13" id="KW-1185">Reference proteome</keyword>
<keyword evidence="6 8" id="KW-0139">CF(1)</keyword>
<dbReference type="KEGG" id="eri:EEI45_03775"/>
<evidence type="ECO:0000256" key="3">
    <source>
        <dbReference type="ARBA" id="ARBA00022448"/>
    </source>
</evidence>
<dbReference type="InterPro" id="IPR020547">
    <property type="entry name" value="ATP_synth_F1_esu_C"/>
</dbReference>
<dbReference type="Gene3D" id="2.60.15.10">
    <property type="entry name" value="F0F1 ATP synthase delta/epsilon subunit, N-terminal"/>
    <property type="match status" value="1"/>
</dbReference>
<comment type="function">
    <text evidence="8">Produces ATP from ADP in the presence of a proton gradient across the membrane.</text>
</comment>
<dbReference type="GO" id="GO:0046933">
    <property type="term" value="F:proton-transporting ATP synthase activity, rotational mechanism"/>
    <property type="evidence" value="ECO:0007669"/>
    <property type="project" value="UniProtKB-UniRule"/>
</dbReference>
<dbReference type="Pfam" id="PF00401">
    <property type="entry name" value="ATP-synt_DE"/>
    <property type="match status" value="1"/>
</dbReference>
<dbReference type="Gene3D" id="1.20.5.440">
    <property type="entry name" value="ATP synthase delta/epsilon subunit, C-terminal domain"/>
    <property type="match status" value="1"/>
</dbReference>
<keyword evidence="4 8" id="KW-0406">Ion transport</keyword>
<reference evidence="12 13" key="1">
    <citation type="journal article" date="2020" name="Int. J. Syst. Evol. Microbiol.">
        <title>Description of Erysipelothrix piscisicarius sp. nov., an emergent fish pathogen, and assessment of virulence using a tiger barb (Puntigrus tetrazona) infection model.</title>
        <authorList>
            <person name="Pomaranski E.K."/>
            <person name="Griffin M.J."/>
            <person name="Camus A.C."/>
            <person name="Armwood A.R."/>
            <person name="Shelley J."/>
            <person name="Waldbieser G.C."/>
            <person name="LaFrentz B.R."/>
            <person name="Garcia J.C."/>
            <person name="Yanong R."/>
            <person name="Soto E."/>
        </authorList>
    </citation>
    <scope>NUCLEOTIDE SEQUENCE [LARGE SCALE GENOMIC DNA]</scope>
    <source>
        <strain evidence="12 13">15TAL0474</strain>
    </source>
</reference>
<evidence type="ECO:0000256" key="2">
    <source>
        <dbReference type="ARBA" id="ARBA00005712"/>
    </source>
</evidence>
<evidence type="ECO:0000259" key="11">
    <source>
        <dbReference type="Pfam" id="PF02823"/>
    </source>
</evidence>
<sequence>MFNLKIVTPEGAYRSVEIDSITLPTSDGQRTVLQEHMAIVLPIEIGIMYTKSKDGRENFAVSEGLFTFEDNQGTLLVSTIESEEEIDFHRAEQARIRAEKRLNEKKEYEDGLDLKRAQLALMRSLSRLRLKK</sequence>
<evidence type="ECO:0000313" key="13">
    <source>
        <dbReference type="Proteomes" id="UP000278804"/>
    </source>
</evidence>
<keyword evidence="7 8" id="KW-0066">ATP synthesis</keyword>
<evidence type="ECO:0000256" key="7">
    <source>
        <dbReference type="ARBA" id="ARBA00023310"/>
    </source>
</evidence>
<dbReference type="Pfam" id="PF02823">
    <property type="entry name" value="ATP-synt_DE_N"/>
    <property type="match status" value="1"/>
</dbReference>
<dbReference type="Proteomes" id="UP000278804">
    <property type="component" value="Chromosome"/>
</dbReference>
<feature type="domain" description="ATP synthase F1 complex delta/epsilon subunit N-terminal" evidence="11">
    <location>
        <begin position="2"/>
        <end position="79"/>
    </location>
</feature>
<feature type="domain" description="ATP synthase epsilon subunit C-terminal" evidence="10">
    <location>
        <begin position="84"/>
        <end position="130"/>
    </location>
</feature>
<dbReference type="RefSeq" id="WP_125164204.1">
    <property type="nucleotide sequence ID" value="NZ_CP034234.1"/>
</dbReference>
<protein>
    <recommendedName>
        <fullName evidence="8">ATP synthase epsilon chain</fullName>
    </recommendedName>
    <alternativeName>
        <fullName evidence="8">ATP synthase F1 sector epsilon subunit</fullName>
    </alternativeName>
    <alternativeName>
        <fullName evidence="8">F-ATPase epsilon subunit</fullName>
    </alternativeName>
</protein>
<evidence type="ECO:0000313" key="12">
    <source>
        <dbReference type="EMBL" id="AZK44002.1"/>
    </source>
</evidence>
<evidence type="ECO:0000256" key="4">
    <source>
        <dbReference type="ARBA" id="ARBA00023065"/>
    </source>
</evidence>
<keyword evidence="8" id="KW-1003">Cell membrane</keyword>
<dbReference type="AlphaFoldDB" id="A0A3Q8S7A5"/>
<evidence type="ECO:0000256" key="9">
    <source>
        <dbReference type="RuleBase" id="RU003656"/>
    </source>
</evidence>
<dbReference type="GO" id="GO:0045259">
    <property type="term" value="C:proton-transporting ATP synthase complex"/>
    <property type="evidence" value="ECO:0007669"/>
    <property type="project" value="UniProtKB-KW"/>
</dbReference>
<dbReference type="InterPro" id="IPR001469">
    <property type="entry name" value="ATP_synth_F1_dsu/esu"/>
</dbReference>
<dbReference type="InterPro" id="IPR036794">
    <property type="entry name" value="ATP_F1_dsu/esu_C_sf"/>
</dbReference>
<comment type="similarity">
    <text evidence="2 8 9">Belongs to the ATPase epsilon chain family.</text>
</comment>
<organism evidence="12 13">
    <name type="scientific">Erysipelothrix piscisicarius</name>
    <dbReference type="NCBI Taxonomy" id="2485784"/>
    <lineage>
        <taxon>Bacteria</taxon>
        <taxon>Bacillati</taxon>
        <taxon>Bacillota</taxon>
        <taxon>Erysipelotrichia</taxon>
        <taxon>Erysipelotrichales</taxon>
        <taxon>Erysipelotrichaceae</taxon>
        <taxon>Erysipelothrix</taxon>
    </lineage>
</organism>
<proteinExistence type="inferred from homology"/>
<keyword evidence="3 8" id="KW-0813">Transport</keyword>
<evidence type="ECO:0000256" key="1">
    <source>
        <dbReference type="ARBA" id="ARBA00004202"/>
    </source>
</evidence>
<dbReference type="EMBL" id="CP034234">
    <property type="protein sequence ID" value="AZK44002.1"/>
    <property type="molecule type" value="Genomic_DNA"/>
</dbReference>
<dbReference type="HAMAP" id="MF_00530">
    <property type="entry name" value="ATP_synth_epsil_bac"/>
    <property type="match status" value="1"/>
</dbReference>
<dbReference type="InterPro" id="IPR020546">
    <property type="entry name" value="ATP_synth_F1_dsu/esu_N"/>
</dbReference>
<keyword evidence="5 8" id="KW-0472">Membrane</keyword>
<dbReference type="SUPFAM" id="SSF46604">
    <property type="entry name" value="Epsilon subunit of F1F0-ATP synthase C-terminal domain"/>
    <property type="match status" value="1"/>
</dbReference>
<gene>
    <name evidence="8 12" type="primary">atpC</name>
    <name evidence="12" type="ORF">EEI45_03775</name>
</gene>
<dbReference type="InterPro" id="IPR036771">
    <property type="entry name" value="ATPsynth_dsu/esu_N"/>
</dbReference>
<comment type="subcellular location">
    <subcellularLocation>
        <location evidence="1 8">Cell membrane</location>
        <topology evidence="1 8">Peripheral membrane protein</topology>
    </subcellularLocation>
</comment>
<keyword evidence="8" id="KW-0375">Hydrogen ion transport</keyword>
<dbReference type="SUPFAM" id="SSF51344">
    <property type="entry name" value="Epsilon subunit of F1F0-ATP synthase N-terminal domain"/>
    <property type="match status" value="1"/>
</dbReference>
<evidence type="ECO:0000259" key="10">
    <source>
        <dbReference type="Pfam" id="PF00401"/>
    </source>
</evidence>
<accession>A0A3Q8S7A5</accession>
<comment type="subunit">
    <text evidence="8 9">F-type ATPases have 2 components, CF(1) - the catalytic core - and CF(0) - the membrane proton channel. CF(1) has five subunits: alpha(3), beta(3), gamma(1), delta(1), epsilon(1). CF(0) has three main subunits: a, b and c.</text>
</comment>
<dbReference type="NCBIfam" id="TIGR01216">
    <property type="entry name" value="ATP_synt_epsi"/>
    <property type="match status" value="1"/>
</dbReference>
<name>A0A3Q8S7A5_9FIRM</name>
<dbReference type="GO" id="GO:0005886">
    <property type="term" value="C:plasma membrane"/>
    <property type="evidence" value="ECO:0007669"/>
    <property type="project" value="UniProtKB-SubCell"/>
</dbReference>
<evidence type="ECO:0000256" key="5">
    <source>
        <dbReference type="ARBA" id="ARBA00023136"/>
    </source>
</evidence>
<dbReference type="PANTHER" id="PTHR13822:SF10">
    <property type="entry name" value="ATP SYNTHASE EPSILON CHAIN, CHLOROPLASTIC"/>
    <property type="match status" value="1"/>
</dbReference>
<dbReference type="PANTHER" id="PTHR13822">
    <property type="entry name" value="ATP SYNTHASE DELTA/EPSILON CHAIN"/>
    <property type="match status" value="1"/>
</dbReference>